<name>A0AAP2DC65_9BACT</name>
<organism evidence="1 2">
    <name type="scientific">Dawidia soli</name>
    <dbReference type="NCBI Taxonomy" id="2782352"/>
    <lineage>
        <taxon>Bacteria</taxon>
        <taxon>Pseudomonadati</taxon>
        <taxon>Bacteroidota</taxon>
        <taxon>Cytophagia</taxon>
        <taxon>Cytophagales</taxon>
        <taxon>Chryseotaleaceae</taxon>
        <taxon>Dawidia</taxon>
    </lineage>
</organism>
<gene>
    <name evidence="1" type="ORF">KK078_17680</name>
</gene>
<dbReference type="EMBL" id="JAHESC010000026">
    <property type="protein sequence ID" value="MBT1688406.1"/>
    <property type="molecule type" value="Genomic_DNA"/>
</dbReference>
<comment type="caution">
    <text evidence="1">The sequence shown here is derived from an EMBL/GenBank/DDBJ whole genome shotgun (WGS) entry which is preliminary data.</text>
</comment>
<accession>A0AAP2DC65</accession>
<dbReference type="Proteomes" id="UP001319180">
    <property type="component" value="Unassembled WGS sequence"/>
</dbReference>
<keyword evidence="2" id="KW-1185">Reference proteome</keyword>
<evidence type="ECO:0000313" key="1">
    <source>
        <dbReference type="EMBL" id="MBT1688406.1"/>
    </source>
</evidence>
<protein>
    <submittedName>
        <fullName evidence="1">Uncharacterized protein</fullName>
    </submittedName>
</protein>
<sequence length="218" mass="24536">MNRYASLLLVVLLIFGSCLGRKTQDESPAIGDSLAAPREVTSTMPDDTVVYLSEETMESGEDGCVFDTSTYTFTTDKLKEYKPNISYHWDRWQAKARTVLADGDTLWLHIGGCDHFSYMATLSTALSINDSAALMDKTRWLARTFLDNGFDTGYDEMITKRQFELGKRSIPGKEYLYSVIESDTAVANHFNDGFRFYDGFSFTRHGAGTRIEIAGYIN</sequence>
<dbReference type="RefSeq" id="WP_254091634.1">
    <property type="nucleotide sequence ID" value="NZ_JAHESC010000026.1"/>
</dbReference>
<evidence type="ECO:0000313" key="2">
    <source>
        <dbReference type="Proteomes" id="UP001319180"/>
    </source>
</evidence>
<dbReference type="AlphaFoldDB" id="A0AAP2DC65"/>
<proteinExistence type="predicted"/>
<dbReference type="PROSITE" id="PS51257">
    <property type="entry name" value="PROKAR_LIPOPROTEIN"/>
    <property type="match status" value="1"/>
</dbReference>
<reference evidence="1 2" key="1">
    <citation type="submission" date="2021-05" db="EMBL/GenBank/DDBJ databases">
        <title>A Polyphasic approach of four new species of the genus Ohtaekwangia: Ohtaekwangia histidinii sp. nov., Ohtaekwangia cretensis sp. nov., Ohtaekwangia indiensis sp. nov., Ohtaekwangia reichenbachii sp. nov. from diverse environment.</title>
        <authorList>
            <person name="Octaviana S."/>
        </authorList>
    </citation>
    <scope>NUCLEOTIDE SEQUENCE [LARGE SCALE GENOMIC DNA]</scope>
    <source>
        <strain evidence="1 2">PWU37</strain>
    </source>
</reference>